<evidence type="ECO:0000256" key="1">
    <source>
        <dbReference type="ARBA" id="ARBA00005417"/>
    </source>
</evidence>
<evidence type="ECO:0000313" key="7">
    <source>
        <dbReference type="EMBL" id="OSJ03391.1"/>
    </source>
</evidence>
<dbReference type="SUPFAM" id="SSF52540">
    <property type="entry name" value="P-loop containing nucleoside triphosphate hydrolases"/>
    <property type="match status" value="1"/>
</dbReference>
<dbReference type="EMBL" id="NAFI01000187">
    <property type="protein sequence ID" value="OSJ03391.1"/>
    <property type="molecule type" value="Genomic_DNA"/>
</dbReference>
<dbReference type="GO" id="GO:0005524">
    <property type="term" value="F:ATP binding"/>
    <property type="evidence" value="ECO:0007669"/>
    <property type="project" value="UniProtKB-KW"/>
</dbReference>
<evidence type="ECO:0000313" key="8">
    <source>
        <dbReference type="Proteomes" id="UP000193553"/>
    </source>
</evidence>
<evidence type="ECO:0000256" key="4">
    <source>
        <dbReference type="ARBA" id="ARBA00022840"/>
    </source>
</evidence>
<dbReference type="InterPro" id="IPR027417">
    <property type="entry name" value="P-loop_NTPase"/>
</dbReference>
<organism evidence="7 8">
    <name type="scientific">Bradyrhizobium canariense</name>
    <dbReference type="NCBI Taxonomy" id="255045"/>
    <lineage>
        <taxon>Bacteria</taxon>
        <taxon>Pseudomonadati</taxon>
        <taxon>Pseudomonadota</taxon>
        <taxon>Alphaproteobacteria</taxon>
        <taxon>Hyphomicrobiales</taxon>
        <taxon>Nitrobacteraceae</taxon>
        <taxon>Bradyrhizobium</taxon>
    </lineage>
</organism>
<evidence type="ECO:0000259" key="6">
    <source>
        <dbReference type="PROSITE" id="PS50893"/>
    </source>
</evidence>
<dbReference type="PROSITE" id="PS50893">
    <property type="entry name" value="ABC_TRANSPORTER_2"/>
    <property type="match status" value="1"/>
</dbReference>
<dbReference type="GO" id="GO:0005886">
    <property type="term" value="C:plasma membrane"/>
    <property type="evidence" value="ECO:0007669"/>
    <property type="project" value="TreeGrafter"/>
</dbReference>
<dbReference type="Gene3D" id="3.40.50.300">
    <property type="entry name" value="P-loop containing nucleotide triphosphate hydrolases"/>
    <property type="match status" value="1"/>
</dbReference>
<accession>A0A1X3GYA8</accession>
<sequence length="247" mass="26675">MNMIEAAAVHVRFGDRVVLESVDLAVAEGEFHGVMGPNGAGKTTFFNVLTGRVKPNRGRVLLAGEDVTGLSPHRIATKGIARSFQIMTLFDEFSARDNVMMGLPEFRARGHDVARAAAGDSRLAAKASESLAAVGLADKGDIRAKDLSYGDRRALEIAVALAQAPRVLCLDEPTSGLGSDGVHRLAALIARLKGRLTIVAIEHDMEFLFSLTDRISVIHWGQVVARGTPHELQQNEWVRRSNLGKFA</sequence>
<keyword evidence="3" id="KW-0547">Nucleotide-binding</keyword>
<dbReference type="AlphaFoldDB" id="A0A1X3GYA8"/>
<dbReference type="OrthoDB" id="8215423at2"/>
<dbReference type="PANTHER" id="PTHR45772:SF2">
    <property type="entry name" value="ABC TRANSPORTER ATP-BINDING PROTEIN"/>
    <property type="match status" value="1"/>
</dbReference>
<dbReference type="InterPro" id="IPR017871">
    <property type="entry name" value="ABC_transporter-like_CS"/>
</dbReference>
<dbReference type="InterPro" id="IPR003439">
    <property type="entry name" value="ABC_transporter-like_ATP-bd"/>
</dbReference>
<dbReference type="CDD" id="cd03219">
    <property type="entry name" value="ABC_Mj1267_LivG_branched"/>
    <property type="match status" value="1"/>
</dbReference>
<reference evidence="7 8" key="1">
    <citation type="submission" date="2017-03" db="EMBL/GenBank/DDBJ databases">
        <title>Whole genome sequences of fourteen strains of Bradyrhizobium canariense and one strain of Bradyrhizobium japonicum isolated from Lupinus (Papilionoideae: Genisteae) species in Algeria.</title>
        <authorList>
            <person name="Crovadore J."/>
            <person name="Chekireb D."/>
            <person name="Brachmann A."/>
            <person name="Chablais R."/>
            <person name="Cochard B."/>
            <person name="Lefort F."/>
        </authorList>
    </citation>
    <scope>NUCLEOTIDE SEQUENCE [LARGE SCALE GENOMIC DNA]</scope>
    <source>
        <strain evidence="7 8">UBMA195</strain>
    </source>
</reference>
<dbReference type="PANTHER" id="PTHR45772">
    <property type="entry name" value="CONSERVED COMPONENT OF ABC TRANSPORTER FOR NATURAL AMINO ACIDS-RELATED"/>
    <property type="match status" value="1"/>
</dbReference>
<dbReference type="PROSITE" id="PS00211">
    <property type="entry name" value="ABC_TRANSPORTER_1"/>
    <property type="match status" value="1"/>
</dbReference>
<gene>
    <name evidence="7" type="ORF">BSZ18_33370</name>
</gene>
<dbReference type="GO" id="GO:0016887">
    <property type="term" value="F:ATP hydrolysis activity"/>
    <property type="evidence" value="ECO:0007669"/>
    <property type="project" value="InterPro"/>
</dbReference>
<dbReference type="RefSeq" id="WP_085361704.1">
    <property type="nucleotide sequence ID" value="NZ_NAFD01000192.1"/>
</dbReference>
<proteinExistence type="inferred from homology"/>
<evidence type="ECO:0000256" key="2">
    <source>
        <dbReference type="ARBA" id="ARBA00022448"/>
    </source>
</evidence>
<protein>
    <submittedName>
        <fullName evidence="7">ABC transporter ATP-binding protein</fullName>
    </submittedName>
</protein>
<feature type="domain" description="ABC transporter" evidence="6">
    <location>
        <begin position="4"/>
        <end position="245"/>
    </location>
</feature>
<dbReference type="InterPro" id="IPR051120">
    <property type="entry name" value="ABC_AA/LPS_Transport"/>
</dbReference>
<dbReference type="Proteomes" id="UP000193553">
    <property type="component" value="Unassembled WGS sequence"/>
</dbReference>
<keyword evidence="4 7" id="KW-0067">ATP-binding</keyword>
<name>A0A1X3GYA8_9BRAD</name>
<dbReference type="Pfam" id="PF00005">
    <property type="entry name" value="ABC_tran"/>
    <property type="match status" value="1"/>
</dbReference>
<comment type="caution">
    <text evidence="7">The sequence shown here is derived from an EMBL/GenBank/DDBJ whole genome shotgun (WGS) entry which is preliminary data.</text>
</comment>
<keyword evidence="2" id="KW-0813">Transport</keyword>
<evidence type="ECO:0000256" key="5">
    <source>
        <dbReference type="ARBA" id="ARBA00024722"/>
    </source>
</evidence>
<dbReference type="InterPro" id="IPR003593">
    <property type="entry name" value="AAA+_ATPase"/>
</dbReference>
<dbReference type="SMART" id="SM00382">
    <property type="entry name" value="AAA"/>
    <property type="match status" value="1"/>
</dbReference>
<comment type="similarity">
    <text evidence="1">Belongs to the ABC transporter superfamily.</text>
</comment>
<comment type="function">
    <text evidence="5">Involved in beta-(1--&gt;2)glucan export. Transmembrane domains (TMD) form a pore in the inner membrane and the ATP-binding domain (NBD) is responsible for energy generation.</text>
</comment>
<evidence type="ECO:0000256" key="3">
    <source>
        <dbReference type="ARBA" id="ARBA00022741"/>
    </source>
</evidence>